<comment type="caution">
    <text evidence="2">The sequence shown here is derived from an EMBL/GenBank/DDBJ whole genome shotgun (WGS) entry which is preliminary data.</text>
</comment>
<proteinExistence type="predicted"/>
<protein>
    <submittedName>
        <fullName evidence="2">Helix-turn-helix domain-containing protein</fullName>
    </submittedName>
</protein>
<accession>A0ABT2BAU5</accession>
<dbReference type="InterPro" id="IPR001387">
    <property type="entry name" value="Cro/C1-type_HTH"/>
</dbReference>
<dbReference type="Proteomes" id="UP001205612">
    <property type="component" value="Unassembled WGS sequence"/>
</dbReference>
<evidence type="ECO:0000313" key="2">
    <source>
        <dbReference type="EMBL" id="MCS0605635.1"/>
    </source>
</evidence>
<organism evidence="2 3">
    <name type="scientific">Streptomyces pyxinicus</name>
    <dbReference type="NCBI Taxonomy" id="2970331"/>
    <lineage>
        <taxon>Bacteria</taxon>
        <taxon>Bacillati</taxon>
        <taxon>Actinomycetota</taxon>
        <taxon>Actinomycetes</taxon>
        <taxon>Kitasatosporales</taxon>
        <taxon>Streptomycetaceae</taxon>
        <taxon>Streptomyces</taxon>
    </lineage>
</organism>
<reference evidence="2 3" key="1">
    <citation type="submission" date="2022-08" db="EMBL/GenBank/DDBJ databases">
        <authorList>
            <person name="Somphong A."/>
            <person name="Phongsopitanun W."/>
        </authorList>
    </citation>
    <scope>NUCLEOTIDE SEQUENCE [LARGE SCALE GENOMIC DNA]</scope>
    <source>
        <strain evidence="2 3">LP11</strain>
    </source>
</reference>
<keyword evidence="3" id="KW-1185">Reference proteome</keyword>
<dbReference type="CDD" id="cd00093">
    <property type="entry name" value="HTH_XRE"/>
    <property type="match status" value="1"/>
</dbReference>
<dbReference type="RefSeq" id="WP_258782904.1">
    <property type="nucleotide sequence ID" value="NZ_JANUGP010000035.1"/>
</dbReference>
<name>A0ABT2BAU5_9ACTN</name>
<feature type="region of interest" description="Disordered" evidence="1">
    <location>
        <begin position="433"/>
        <end position="457"/>
    </location>
</feature>
<dbReference type="EMBL" id="JANUGP010000035">
    <property type="protein sequence ID" value="MCS0605635.1"/>
    <property type="molecule type" value="Genomic_DNA"/>
</dbReference>
<evidence type="ECO:0000313" key="3">
    <source>
        <dbReference type="Proteomes" id="UP001205612"/>
    </source>
</evidence>
<sequence>MTYASGELRTAADTMRGLRRQLEERQGPVTDEALARQLGISTGALRSYAVGRTMIKPTVLRALAELAGAQVSRVYAEMGWLPPHEVPAVRQSDLPEQLRAARAAVAKLSESLDGLASEDTGRAPLLAASAVLGDEQVAGRFQVRLHALRSGERCPVPTTLIAEFTPDDDARPLRAGELAARALGLGSPRTFGITPDTDDGDPAILRHRLFQAELEVATTDALSRAGDFSWQGEPGTTLWRSVCRRWPTHLLVQHVLTGQPFAERLPWTSADGLPVVVIGADYSIGPVAALLAEALGWRYVPVTSATAFDAGRLVRSPALAPAIRRRQGWGAAARRAGVLAEPADPWPVVLLVRPYVFGDQDAYDGATRQLLRDIRAHIVYARPSPAHLDWWARRRQLTARETRPADAWKAGLRRALDRVEEVLEQRGAALGPDHDLRLRLTPPPGTPDAADPHVPDQLTDSQFDCGALCLDWLDRVANKGRPALRRTVRPSALRARLPRTDTSGRTVRLW</sequence>
<evidence type="ECO:0000256" key="1">
    <source>
        <dbReference type="SAM" id="MobiDB-lite"/>
    </source>
</evidence>
<gene>
    <name evidence="2" type="ORF">NX794_31195</name>
</gene>